<feature type="transmembrane region" description="Helical" evidence="6">
    <location>
        <begin position="149"/>
        <end position="172"/>
    </location>
</feature>
<dbReference type="Proteomes" id="UP000007801">
    <property type="component" value="Unassembled WGS sequence"/>
</dbReference>
<evidence type="ECO:0000256" key="5">
    <source>
        <dbReference type="SAM" id="MobiDB-lite"/>
    </source>
</evidence>
<dbReference type="InterPro" id="IPR036259">
    <property type="entry name" value="MFS_trans_sf"/>
</dbReference>
<protein>
    <recommendedName>
        <fullName evidence="9">Major facilitator superfamily (MFS) profile domain-containing protein</fullName>
    </recommendedName>
</protein>
<dbReference type="InterPro" id="IPR011701">
    <property type="entry name" value="MFS"/>
</dbReference>
<evidence type="ECO:0000313" key="7">
    <source>
        <dbReference type="EMBL" id="EDV36420.1"/>
    </source>
</evidence>
<keyword evidence="2 6" id="KW-0812">Transmembrane</keyword>
<dbReference type="EMBL" id="CH902619">
    <property type="protein sequence ID" value="EDV36420.1"/>
    <property type="molecule type" value="Genomic_DNA"/>
</dbReference>
<evidence type="ECO:0000256" key="4">
    <source>
        <dbReference type="ARBA" id="ARBA00023136"/>
    </source>
</evidence>
<dbReference type="AlphaFoldDB" id="B3MDH2"/>
<feature type="transmembrane region" description="Helical" evidence="6">
    <location>
        <begin position="307"/>
        <end position="325"/>
    </location>
</feature>
<dbReference type="HOGENOM" id="CLU_028365_4_1_1"/>
<feature type="transmembrane region" description="Helical" evidence="6">
    <location>
        <begin position="217"/>
        <end position="239"/>
    </location>
</feature>
<dbReference type="GO" id="GO:0022857">
    <property type="term" value="F:transmembrane transporter activity"/>
    <property type="evidence" value="ECO:0007669"/>
    <property type="project" value="InterPro"/>
</dbReference>
<evidence type="ECO:0000256" key="6">
    <source>
        <dbReference type="SAM" id="Phobius"/>
    </source>
</evidence>
<organism evidence="7 8">
    <name type="scientific">Drosophila ananassae</name>
    <name type="common">Fruit fly</name>
    <dbReference type="NCBI Taxonomy" id="7217"/>
    <lineage>
        <taxon>Eukaryota</taxon>
        <taxon>Metazoa</taxon>
        <taxon>Ecdysozoa</taxon>
        <taxon>Arthropoda</taxon>
        <taxon>Hexapoda</taxon>
        <taxon>Insecta</taxon>
        <taxon>Pterygota</taxon>
        <taxon>Neoptera</taxon>
        <taxon>Endopterygota</taxon>
        <taxon>Diptera</taxon>
        <taxon>Brachycera</taxon>
        <taxon>Muscomorpha</taxon>
        <taxon>Ephydroidea</taxon>
        <taxon>Drosophilidae</taxon>
        <taxon>Drosophila</taxon>
        <taxon>Sophophora</taxon>
    </lineage>
</organism>
<keyword evidence="3 6" id="KW-1133">Transmembrane helix</keyword>
<evidence type="ECO:0000256" key="1">
    <source>
        <dbReference type="ARBA" id="ARBA00004141"/>
    </source>
</evidence>
<evidence type="ECO:0000256" key="2">
    <source>
        <dbReference type="ARBA" id="ARBA00022692"/>
    </source>
</evidence>
<dbReference type="OMA" id="MREQFDW"/>
<dbReference type="GO" id="GO:0009636">
    <property type="term" value="P:response to toxic substance"/>
    <property type="evidence" value="ECO:0007669"/>
    <property type="project" value="EnsemblMetazoa"/>
</dbReference>
<dbReference type="PANTHER" id="PTHR23507:SF39">
    <property type="entry name" value="GH23453P-RELATED"/>
    <property type="match status" value="1"/>
</dbReference>
<dbReference type="PhylomeDB" id="B3MDH2"/>
<dbReference type="KEGG" id="dan:6494821"/>
<keyword evidence="8" id="KW-1185">Reference proteome</keyword>
<dbReference type="STRING" id="7217.B3MDH2"/>
<sequence>MQRDDTEALVGEVEGGPMQEPRSLNPAEVSSSSNKEASPPPRHDHRSYRWFILEPAVFLIFFARYLIGAVYQNQILYQTCVTIMEFNATECEPLRGIDPGTDEVKKIEVVVQKYSANIMMATSLLESIIPAFVSLFLGPWSDKFGRRPVLLTTFTGYLTGATILIVITWITMSRNISPWWFLLSSVPSVLSGGTCALITGIYCYISDVTKEEKSFRMVLNEASLCTGMMVGNVASGYIYAATNAVTLFVIAGSLMALALAFVYLFVPESLNPANIHTGSRIREFFRFDLVKDLVNTAIKRRPNFDRAIIWLTMIALTIAIFDMEGEGTVNYMFMQEKFNWTIKDFSLFNASRIIIQIVGSIVGMIVLRRILKVSIVSMAMLSLACCVLESTVRATAVYWQELYLGMTLGMMRGVMGPMCRAILSHVAPSTEVGKIFALTTSMESVSPLGAAPLYTIVYRKTVEFYPGAFNFISAALYFVCYILIAAIFGIQKSLTNTSVYQAIGS</sequence>
<comment type="subcellular location">
    <subcellularLocation>
        <location evidence="1">Membrane</location>
        <topology evidence="1">Multi-pass membrane protein</topology>
    </subcellularLocation>
</comment>
<dbReference type="GO" id="GO:0097254">
    <property type="term" value="P:renal tubular secretion"/>
    <property type="evidence" value="ECO:0007669"/>
    <property type="project" value="EnsemblMetazoa"/>
</dbReference>
<evidence type="ECO:0000313" key="8">
    <source>
        <dbReference type="Proteomes" id="UP000007801"/>
    </source>
</evidence>
<keyword evidence="4 6" id="KW-0472">Membrane</keyword>
<dbReference type="FunCoup" id="B3MDH2">
    <property type="interactions" value="84"/>
</dbReference>
<dbReference type="SUPFAM" id="SSF103473">
    <property type="entry name" value="MFS general substrate transporter"/>
    <property type="match status" value="1"/>
</dbReference>
<dbReference type="eggNOG" id="KOG2816">
    <property type="taxonomic scope" value="Eukaryota"/>
</dbReference>
<accession>B3MDH2</accession>
<evidence type="ECO:0000256" key="3">
    <source>
        <dbReference type="ARBA" id="ARBA00022989"/>
    </source>
</evidence>
<dbReference type="Pfam" id="PF07690">
    <property type="entry name" value="MFS_1"/>
    <property type="match status" value="1"/>
</dbReference>
<dbReference type="InParanoid" id="B3MDH2"/>
<feature type="region of interest" description="Disordered" evidence="5">
    <location>
        <begin position="1"/>
        <end position="43"/>
    </location>
</feature>
<dbReference type="GeneID" id="6494821"/>
<dbReference type="PANTHER" id="PTHR23507">
    <property type="entry name" value="ZGC:174356"/>
    <property type="match status" value="1"/>
</dbReference>
<dbReference type="GO" id="GO:0016020">
    <property type="term" value="C:membrane"/>
    <property type="evidence" value="ECO:0007669"/>
    <property type="project" value="UniProtKB-SubCell"/>
</dbReference>
<feature type="transmembrane region" description="Helical" evidence="6">
    <location>
        <begin position="48"/>
        <end position="67"/>
    </location>
</feature>
<dbReference type="OrthoDB" id="430300at2759"/>
<gene>
    <name evidence="7" type="primary">Dana\GF11962</name>
    <name evidence="7" type="synonym">dana_GLEANR_11977</name>
    <name evidence="7" type="ORF">GF11962</name>
</gene>
<dbReference type="CDD" id="cd17386">
    <property type="entry name" value="MFS_SLC46"/>
    <property type="match status" value="1"/>
</dbReference>
<feature type="transmembrane region" description="Helical" evidence="6">
    <location>
        <begin position="345"/>
        <end position="367"/>
    </location>
</feature>
<feature type="transmembrane region" description="Helical" evidence="6">
    <location>
        <begin position="468"/>
        <end position="490"/>
    </location>
</feature>
<reference evidence="7 8" key="1">
    <citation type="journal article" date="2007" name="Nature">
        <title>Evolution of genes and genomes on the Drosophila phylogeny.</title>
        <authorList>
            <consortium name="Drosophila 12 Genomes Consortium"/>
            <person name="Clark A.G."/>
            <person name="Eisen M.B."/>
            <person name="Smith D.R."/>
            <person name="Bergman C.M."/>
            <person name="Oliver B."/>
            <person name="Markow T.A."/>
            <person name="Kaufman T.C."/>
            <person name="Kellis M."/>
            <person name="Gelbart W."/>
            <person name="Iyer V.N."/>
            <person name="Pollard D.A."/>
            <person name="Sackton T.B."/>
            <person name="Larracuente A.M."/>
            <person name="Singh N.D."/>
            <person name="Abad J.P."/>
            <person name="Abt D.N."/>
            <person name="Adryan B."/>
            <person name="Aguade M."/>
            <person name="Akashi H."/>
            <person name="Anderson W.W."/>
            <person name="Aquadro C.F."/>
            <person name="Ardell D.H."/>
            <person name="Arguello R."/>
            <person name="Artieri C.G."/>
            <person name="Barbash D.A."/>
            <person name="Barker D."/>
            <person name="Barsanti P."/>
            <person name="Batterham P."/>
            <person name="Batzoglou S."/>
            <person name="Begun D."/>
            <person name="Bhutkar A."/>
            <person name="Blanco E."/>
            <person name="Bosak S.A."/>
            <person name="Bradley R.K."/>
            <person name="Brand A.D."/>
            <person name="Brent M.R."/>
            <person name="Brooks A.N."/>
            <person name="Brown R.H."/>
            <person name="Butlin R.K."/>
            <person name="Caggese C."/>
            <person name="Calvi B.R."/>
            <person name="Bernardo de Carvalho A."/>
            <person name="Caspi A."/>
            <person name="Castrezana S."/>
            <person name="Celniker S.E."/>
            <person name="Chang J.L."/>
            <person name="Chapple C."/>
            <person name="Chatterji S."/>
            <person name="Chinwalla A."/>
            <person name="Civetta A."/>
            <person name="Clifton S.W."/>
            <person name="Comeron J.M."/>
            <person name="Costello J.C."/>
            <person name="Coyne J.A."/>
            <person name="Daub J."/>
            <person name="David R.G."/>
            <person name="Delcher A.L."/>
            <person name="Delehaunty K."/>
            <person name="Do C.B."/>
            <person name="Ebling H."/>
            <person name="Edwards K."/>
            <person name="Eickbush T."/>
            <person name="Evans J.D."/>
            <person name="Filipski A."/>
            <person name="Findeiss S."/>
            <person name="Freyhult E."/>
            <person name="Fulton L."/>
            <person name="Fulton R."/>
            <person name="Garcia A.C."/>
            <person name="Gardiner A."/>
            <person name="Garfield D.A."/>
            <person name="Garvin B.E."/>
            <person name="Gibson G."/>
            <person name="Gilbert D."/>
            <person name="Gnerre S."/>
            <person name="Godfrey J."/>
            <person name="Good R."/>
            <person name="Gotea V."/>
            <person name="Gravely B."/>
            <person name="Greenberg A.J."/>
            <person name="Griffiths-Jones S."/>
            <person name="Gross S."/>
            <person name="Guigo R."/>
            <person name="Gustafson E.A."/>
            <person name="Haerty W."/>
            <person name="Hahn M.W."/>
            <person name="Halligan D.L."/>
            <person name="Halpern A.L."/>
            <person name="Halter G.M."/>
            <person name="Han M.V."/>
            <person name="Heger A."/>
            <person name="Hillier L."/>
            <person name="Hinrichs A.S."/>
            <person name="Holmes I."/>
            <person name="Hoskins R.A."/>
            <person name="Hubisz M.J."/>
            <person name="Hultmark D."/>
            <person name="Huntley M.A."/>
            <person name="Jaffe D.B."/>
            <person name="Jagadeeshan S."/>
            <person name="Jeck W.R."/>
            <person name="Johnson J."/>
            <person name="Jones C.D."/>
            <person name="Jordan W.C."/>
            <person name="Karpen G.H."/>
            <person name="Kataoka E."/>
            <person name="Keightley P.D."/>
            <person name="Kheradpour P."/>
            <person name="Kirkness E.F."/>
            <person name="Koerich L.B."/>
            <person name="Kristiansen K."/>
            <person name="Kudrna D."/>
            <person name="Kulathinal R.J."/>
            <person name="Kumar S."/>
            <person name="Kwok R."/>
            <person name="Lander E."/>
            <person name="Langley C.H."/>
            <person name="Lapoint R."/>
            <person name="Lazzaro B.P."/>
            <person name="Lee S.J."/>
            <person name="Levesque L."/>
            <person name="Li R."/>
            <person name="Lin C.F."/>
            <person name="Lin M.F."/>
            <person name="Lindblad-Toh K."/>
            <person name="Llopart A."/>
            <person name="Long M."/>
            <person name="Low L."/>
            <person name="Lozovsky E."/>
            <person name="Lu J."/>
            <person name="Luo M."/>
            <person name="Machado C.A."/>
            <person name="Makalowski W."/>
            <person name="Marzo M."/>
            <person name="Matsuda M."/>
            <person name="Matzkin L."/>
            <person name="McAllister B."/>
            <person name="McBride C.S."/>
            <person name="McKernan B."/>
            <person name="McKernan K."/>
            <person name="Mendez-Lago M."/>
            <person name="Minx P."/>
            <person name="Mollenhauer M.U."/>
            <person name="Montooth K."/>
            <person name="Mount S.M."/>
            <person name="Mu X."/>
            <person name="Myers E."/>
            <person name="Negre B."/>
            <person name="Newfeld S."/>
            <person name="Nielsen R."/>
            <person name="Noor M.A."/>
            <person name="O'Grady P."/>
            <person name="Pachter L."/>
            <person name="Papaceit M."/>
            <person name="Parisi M.J."/>
            <person name="Parisi M."/>
            <person name="Parts L."/>
            <person name="Pedersen J.S."/>
            <person name="Pesole G."/>
            <person name="Phillippy A.M."/>
            <person name="Ponting C.P."/>
            <person name="Pop M."/>
            <person name="Porcelli D."/>
            <person name="Powell J.R."/>
            <person name="Prohaska S."/>
            <person name="Pruitt K."/>
            <person name="Puig M."/>
            <person name="Quesneville H."/>
            <person name="Ram K.R."/>
            <person name="Rand D."/>
            <person name="Rasmussen M.D."/>
            <person name="Reed L.K."/>
            <person name="Reenan R."/>
            <person name="Reily A."/>
            <person name="Remington K.A."/>
            <person name="Rieger T.T."/>
            <person name="Ritchie M.G."/>
            <person name="Robin C."/>
            <person name="Rogers Y.H."/>
            <person name="Rohde C."/>
            <person name="Rozas J."/>
            <person name="Rubenfield M.J."/>
            <person name="Ruiz A."/>
            <person name="Russo S."/>
            <person name="Salzberg S.L."/>
            <person name="Sanchez-Gracia A."/>
            <person name="Saranga D.J."/>
            <person name="Sato H."/>
            <person name="Schaeffer S.W."/>
            <person name="Schatz M.C."/>
            <person name="Schlenke T."/>
            <person name="Schwartz R."/>
            <person name="Segarra C."/>
            <person name="Singh R.S."/>
            <person name="Sirot L."/>
            <person name="Sirota M."/>
            <person name="Sisneros N.B."/>
            <person name="Smith C.D."/>
            <person name="Smith T.F."/>
            <person name="Spieth J."/>
            <person name="Stage D.E."/>
            <person name="Stark A."/>
            <person name="Stephan W."/>
            <person name="Strausberg R.L."/>
            <person name="Strempel S."/>
            <person name="Sturgill D."/>
            <person name="Sutton G."/>
            <person name="Sutton G.G."/>
            <person name="Tao W."/>
            <person name="Teichmann S."/>
            <person name="Tobari Y.N."/>
            <person name="Tomimura Y."/>
            <person name="Tsolas J.M."/>
            <person name="Valente V.L."/>
            <person name="Venter E."/>
            <person name="Venter J.C."/>
            <person name="Vicario S."/>
            <person name="Vieira F.G."/>
            <person name="Vilella A.J."/>
            <person name="Villasante A."/>
            <person name="Walenz B."/>
            <person name="Wang J."/>
            <person name="Wasserman M."/>
            <person name="Watts T."/>
            <person name="Wilson D."/>
            <person name="Wilson R.K."/>
            <person name="Wing R.A."/>
            <person name="Wolfner M.F."/>
            <person name="Wong A."/>
            <person name="Wong G.K."/>
            <person name="Wu C.I."/>
            <person name="Wu G."/>
            <person name="Yamamoto D."/>
            <person name="Yang H.P."/>
            <person name="Yang S.P."/>
            <person name="Yorke J.A."/>
            <person name="Yoshida K."/>
            <person name="Zdobnov E."/>
            <person name="Zhang P."/>
            <person name="Zhang Y."/>
            <person name="Zimin A.V."/>
            <person name="Baldwin J."/>
            <person name="Abdouelleil A."/>
            <person name="Abdulkadir J."/>
            <person name="Abebe A."/>
            <person name="Abera B."/>
            <person name="Abreu J."/>
            <person name="Acer S.C."/>
            <person name="Aftuck L."/>
            <person name="Alexander A."/>
            <person name="An P."/>
            <person name="Anderson E."/>
            <person name="Anderson S."/>
            <person name="Arachi H."/>
            <person name="Azer M."/>
            <person name="Bachantsang P."/>
            <person name="Barry A."/>
            <person name="Bayul T."/>
            <person name="Berlin A."/>
            <person name="Bessette D."/>
            <person name="Bloom T."/>
            <person name="Blye J."/>
            <person name="Boguslavskiy L."/>
            <person name="Bonnet C."/>
            <person name="Boukhgalter B."/>
            <person name="Bourzgui I."/>
            <person name="Brown A."/>
            <person name="Cahill P."/>
            <person name="Channer S."/>
            <person name="Cheshatsang Y."/>
            <person name="Chuda L."/>
            <person name="Citroen M."/>
            <person name="Collymore A."/>
            <person name="Cooke P."/>
            <person name="Costello M."/>
            <person name="D'Aco K."/>
            <person name="Daza R."/>
            <person name="De Haan G."/>
            <person name="DeGray S."/>
            <person name="DeMaso C."/>
            <person name="Dhargay N."/>
            <person name="Dooley K."/>
            <person name="Dooley E."/>
            <person name="Doricent M."/>
            <person name="Dorje P."/>
            <person name="Dorjee K."/>
            <person name="Dupes A."/>
            <person name="Elong R."/>
            <person name="Falk J."/>
            <person name="Farina A."/>
            <person name="Faro S."/>
            <person name="Ferguson D."/>
            <person name="Fisher S."/>
            <person name="Foley C.D."/>
            <person name="Franke A."/>
            <person name="Friedrich D."/>
            <person name="Gadbois L."/>
            <person name="Gearin G."/>
            <person name="Gearin C.R."/>
            <person name="Giannoukos G."/>
            <person name="Goode T."/>
            <person name="Graham J."/>
            <person name="Grandbois E."/>
            <person name="Grewal S."/>
            <person name="Gyaltsen K."/>
            <person name="Hafez N."/>
            <person name="Hagos B."/>
            <person name="Hall J."/>
            <person name="Henson C."/>
            <person name="Hollinger A."/>
            <person name="Honan T."/>
            <person name="Huard M.D."/>
            <person name="Hughes L."/>
            <person name="Hurhula B."/>
            <person name="Husby M.E."/>
            <person name="Kamat A."/>
            <person name="Kanga B."/>
            <person name="Kashin S."/>
            <person name="Khazanovich D."/>
            <person name="Kisner P."/>
            <person name="Lance K."/>
            <person name="Lara M."/>
            <person name="Lee W."/>
            <person name="Lennon N."/>
            <person name="Letendre F."/>
            <person name="LeVine R."/>
            <person name="Lipovsky A."/>
            <person name="Liu X."/>
            <person name="Liu J."/>
            <person name="Liu S."/>
            <person name="Lokyitsang T."/>
            <person name="Lokyitsang Y."/>
            <person name="Lubonja R."/>
            <person name="Lui A."/>
            <person name="MacDonald P."/>
            <person name="Magnisalis V."/>
            <person name="Maru K."/>
            <person name="Matthews C."/>
            <person name="McCusker W."/>
            <person name="McDonough S."/>
            <person name="Mehta T."/>
            <person name="Meldrim J."/>
            <person name="Meneus L."/>
            <person name="Mihai O."/>
            <person name="Mihalev A."/>
            <person name="Mihova T."/>
            <person name="Mittelman R."/>
            <person name="Mlenga V."/>
            <person name="Montmayeur A."/>
            <person name="Mulrain L."/>
            <person name="Navidi A."/>
            <person name="Naylor J."/>
            <person name="Negash T."/>
            <person name="Nguyen T."/>
            <person name="Nguyen N."/>
            <person name="Nicol R."/>
            <person name="Norbu C."/>
            <person name="Norbu N."/>
            <person name="Novod N."/>
            <person name="O'Neill B."/>
            <person name="Osman S."/>
            <person name="Markiewicz E."/>
            <person name="Oyono O.L."/>
            <person name="Patti C."/>
            <person name="Phunkhang P."/>
            <person name="Pierre F."/>
            <person name="Priest M."/>
            <person name="Raghuraman S."/>
            <person name="Rege F."/>
            <person name="Reyes R."/>
            <person name="Rise C."/>
            <person name="Rogov P."/>
            <person name="Ross K."/>
            <person name="Ryan E."/>
            <person name="Settipalli S."/>
            <person name="Shea T."/>
            <person name="Sherpa N."/>
            <person name="Shi L."/>
            <person name="Shih D."/>
            <person name="Sparrow T."/>
            <person name="Spaulding J."/>
            <person name="Stalker J."/>
            <person name="Stange-Thomann N."/>
            <person name="Stavropoulos S."/>
            <person name="Stone C."/>
            <person name="Strader C."/>
            <person name="Tesfaye S."/>
            <person name="Thomson T."/>
            <person name="Thoulutsang Y."/>
            <person name="Thoulutsang D."/>
            <person name="Topham K."/>
            <person name="Topping I."/>
            <person name="Tsamla T."/>
            <person name="Vassiliev H."/>
            <person name="Vo A."/>
            <person name="Wangchuk T."/>
            <person name="Wangdi T."/>
            <person name="Weiand M."/>
            <person name="Wilkinson J."/>
            <person name="Wilson A."/>
            <person name="Yadav S."/>
            <person name="Young G."/>
            <person name="Yu Q."/>
            <person name="Zembek L."/>
            <person name="Zhong D."/>
            <person name="Zimmer A."/>
            <person name="Zwirko Z."/>
            <person name="Jaffe D.B."/>
            <person name="Alvarez P."/>
            <person name="Brockman W."/>
            <person name="Butler J."/>
            <person name="Chin C."/>
            <person name="Gnerre S."/>
            <person name="Grabherr M."/>
            <person name="Kleber M."/>
            <person name="Mauceli E."/>
            <person name="MacCallum I."/>
        </authorList>
    </citation>
    <scope>NUCLEOTIDE SEQUENCE [LARGE SCALE GENOMIC DNA]</scope>
    <source>
        <strain evidence="8">Tucson 14024-0371.13</strain>
    </source>
</reference>
<feature type="transmembrane region" description="Helical" evidence="6">
    <location>
        <begin position="178"/>
        <end position="205"/>
    </location>
</feature>
<proteinExistence type="predicted"/>
<feature type="transmembrane region" description="Helical" evidence="6">
    <location>
        <begin position="118"/>
        <end position="137"/>
    </location>
</feature>
<name>B3MDH2_DROAN</name>
<feature type="transmembrane region" description="Helical" evidence="6">
    <location>
        <begin position="245"/>
        <end position="266"/>
    </location>
</feature>
<evidence type="ECO:0008006" key="9">
    <source>
        <dbReference type="Google" id="ProtNLM"/>
    </source>
</evidence>
<dbReference type="Gene3D" id="1.20.1250.20">
    <property type="entry name" value="MFS general substrate transporter like domains"/>
    <property type="match status" value="1"/>
</dbReference>